<dbReference type="Proteomes" id="UP001281147">
    <property type="component" value="Unassembled WGS sequence"/>
</dbReference>
<name>A0ACC3MK57_9PEZI</name>
<protein>
    <submittedName>
        <fullName evidence="1">Uncharacterized protein</fullName>
    </submittedName>
</protein>
<evidence type="ECO:0000313" key="1">
    <source>
        <dbReference type="EMBL" id="KAK3697549.1"/>
    </source>
</evidence>
<comment type="caution">
    <text evidence="1">The sequence shown here is derived from an EMBL/GenBank/DDBJ whole genome shotgun (WGS) entry which is preliminary data.</text>
</comment>
<organism evidence="1 2">
    <name type="scientific">Vermiconidia calcicola</name>
    <dbReference type="NCBI Taxonomy" id="1690605"/>
    <lineage>
        <taxon>Eukaryota</taxon>
        <taxon>Fungi</taxon>
        <taxon>Dikarya</taxon>
        <taxon>Ascomycota</taxon>
        <taxon>Pezizomycotina</taxon>
        <taxon>Dothideomycetes</taxon>
        <taxon>Dothideomycetidae</taxon>
        <taxon>Mycosphaerellales</taxon>
        <taxon>Extremaceae</taxon>
        <taxon>Vermiconidia</taxon>
    </lineage>
</organism>
<gene>
    <name evidence="1" type="ORF">LTR37_017380</name>
</gene>
<reference evidence="1" key="1">
    <citation type="submission" date="2023-07" db="EMBL/GenBank/DDBJ databases">
        <title>Black Yeasts Isolated from many extreme environments.</title>
        <authorList>
            <person name="Coleine C."/>
            <person name="Stajich J.E."/>
            <person name="Selbmann L."/>
        </authorList>
    </citation>
    <scope>NUCLEOTIDE SEQUENCE</scope>
    <source>
        <strain evidence="1">CCFEE 5714</strain>
    </source>
</reference>
<dbReference type="EMBL" id="JAUTXU010000224">
    <property type="protein sequence ID" value="KAK3697549.1"/>
    <property type="molecule type" value="Genomic_DNA"/>
</dbReference>
<sequence>MAPARVEEEDSSDPVTAEYDIYLTPALQQQIYLLQYPNRARDRPYNARTGVRPEQMRIKPKSGYLEVDMNLNTEHNFNKYRALKWGESMRTGKEVLQSENATYGLAGGLVSKQREGGRGRGAGVTLKDKEAREHEIQDDMTTFYDAKKDGKVFNTQTLGGQITEHDSAEEAGKPLYFVGAFRGDELHLSKVTGTVQMRPQFHHLDAEEQRTRLAGSNTGAAAGGGAGGGAAAAQDASTAQPAERARTIHQSYKPSSSGNPRGELEEQSAAMRNALQTAADEAWVDLEYVDEDEEEAYGMFHGRMFLQDTAGVARLKSAMGDEEYLDAVSAPGRESPTGRRRKRRVGRKEADAAAEDGEGEDSGAEGG</sequence>
<proteinExistence type="predicted"/>
<accession>A0ACC3MK57</accession>
<keyword evidence="2" id="KW-1185">Reference proteome</keyword>
<evidence type="ECO:0000313" key="2">
    <source>
        <dbReference type="Proteomes" id="UP001281147"/>
    </source>
</evidence>